<name>A0ABR4ILN9_9EURO</name>
<accession>A0ABR4ILN9</accession>
<organism evidence="1 2">
    <name type="scientific">Aspergillus cavernicola</name>
    <dbReference type="NCBI Taxonomy" id="176166"/>
    <lineage>
        <taxon>Eukaryota</taxon>
        <taxon>Fungi</taxon>
        <taxon>Dikarya</taxon>
        <taxon>Ascomycota</taxon>
        <taxon>Pezizomycotina</taxon>
        <taxon>Eurotiomycetes</taxon>
        <taxon>Eurotiomycetidae</taxon>
        <taxon>Eurotiales</taxon>
        <taxon>Aspergillaceae</taxon>
        <taxon>Aspergillus</taxon>
        <taxon>Aspergillus subgen. Nidulantes</taxon>
    </lineage>
</organism>
<protein>
    <recommendedName>
        <fullName evidence="3">Secreted protein</fullName>
    </recommendedName>
</protein>
<dbReference type="EMBL" id="JBFXLS010000019">
    <property type="protein sequence ID" value="KAL2828695.1"/>
    <property type="molecule type" value="Genomic_DNA"/>
</dbReference>
<evidence type="ECO:0000313" key="2">
    <source>
        <dbReference type="Proteomes" id="UP001610335"/>
    </source>
</evidence>
<keyword evidence="2" id="KW-1185">Reference proteome</keyword>
<proteinExistence type="predicted"/>
<evidence type="ECO:0000313" key="1">
    <source>
        <dbReference type="EMBL" id="KAL2828695.1"/>
    </source>
</evidence>
<gene>
    <name evidence="1" type="ORF">BDW59DRAFT_42710</name>
</gene>
<comment type="caution">
    <text evidence="1">The sequence shown here is derived from an EMBL/GenBank/DDBJ whole genome shotgun (WGS) entry which is preliminary data.</text>
</comment>
<reference evidence="1 2" key="1">
    <citation type="submission" date="2024-07" db="EMBL/GenBank/DDBJ databases">
        <title>Section-level genome sequencing and comparative genomics of Aspergillus sections Usti and Cavernicolus.</title>
        <authorList>
            <consortium name="Lawrence Berkeley National Laboratory"/>
            <person name="Nybo J.L."/>
            <person name="Vesth T.C."/>
            <person name="Theobald S."/>
            <person name="Frisvad J.C."/>
            <person name="Larsen T.O."/>
            <person name="Kjaerboelling I."/>
            <person name="Rothschild-Mancinelli K."/>
            <person name="Lyhne E.K."/>
            <person name="Kogle M.E."/>
            <person name="Barry K."/>
            <person name="Clum A."/>
            <person name="Na H."/>
            <person name="Ledsgaard L."/>
            <person name="Lin J."/>
            <person name="Lipzen A."/>
            <person name="Kuo A."/>
            <person name="Riley R."/>
            <person name="Mondo S."/>
            <person name="LaButti K."/>
            <person name="Haridas S."/>
            <person name="Pangalinan J."/>
            <person name="Salamov A.A."/>
            <person name="Simmons B.A."/>
            <person name="Magnuson J.K."/>
            <person name="Chen J."/>
            <person name="Drula E."/>
            <person name="Henrissat B."/>
            <person name="Wiebenga A."/>
            <person name="Lubbers R.J."/>
            <person name="Gomes A.C."/>
            <person name="Makela M.R."/>
            <person name="Stajich J."/>
            <person name="Grigoriev I.V."/>
            <person name="Mortensen U.H."/>
            <person name="De vries R.P."/>
            <person name="Baker S.E."/>
            <person name="Andersen M.R."/>
        </authorList>
    </citation>
    <scope>NUCLEOTIDE SEQUENCE [LARGE SCALE GENOMIC DNA]</scope>
    <source>
        <strain evidence="1 2">CBS 600.67</strain>
    </source>
</reference>
<dbReference type="Proteomes" id="UP001610335">
    <property type="component" value="Unassembled WGS sequence"/>
</dbReference>
<sequence length="82" mass="9206">MTPMMTIDLISGGIVCLGTGAWGRLPRVNSLHFWSLMTSVAFEAEIFCQKLCHQPPLRYRSIVIHHPVASPVNCIKSIKWVN</sequence>
<evidence type="ECO:0008006" key="3">
    <source>
        <dbReference type="Google" id="ProtNLM"/>
    </source>
</evidence>